<dbReference type="InterPro" id="IPR005202">
    <property type="entry name" value="TF_GRAS"/>
</dbReference>
<evidence type="ECO:0000313" key="5">
    <source>
        <dbReference type="EMBL" id="KAF8769629.1"/>
    </source>
</evidence>
<organism evidence="5 6">
    <name type="scientific">Digitaria exilis</name>
    <dbReference type="NCBI Taxonomy" id="1010633"/>
    <lineage>
        <taxon>Eukaryota</taxon>
        <taxon>Viridiplantae</taxon>
        <taxon>Streptophyta</taxon>
        <taxon>Embryophyta</taxon>
        <taxon>Tracheophyta</taxon>
        <taxon>Spermatophyta</taxon>
        <taxon>Magnoliopsida</taxon>
        <taxon>Liliopsida</taxon>
        <taxon>Poales</taxon>
        <taxon>Poaceae</taxon>
        <taxon>PACMAD clade</taxon>
        <taxon>Panicoideae</taxon>
        <taxon>Panicodae</taxon>
        <taxon>Paniceae</taxon>
        <taxon>Anthephorinae</taxon>
        <taxon>Digitaria</taxon>
    </lineage>
</organism>
<evidence type="ECO:0000256" key="1">
    <source>
        <dbReference type="ARBA" id="ARBA00023015"/>
    </source>
</evidence>
<dbReference type="Pfam" id="PF03514">
    <property type="entry name" value="GRAS"/>
    <property type="match status" value="1"/>
</dbReference>
<dbReference type="Proteomes" id="UP000636709">
    <property type="component" value="Unassembled WGS sequence"/>
</dbReference>
<feature type="compositionally biased region" description="Low complexity" evidence="4">
    <location>
        <begin position="22"/>
        <end position="32"/>
    </location>
</feature>
<feature type="region of interest" description="Disordered" evidence="4">
    <location>
        <begin position="1"/>
        <end position="32"/>
    </location>
</feature>
<evidence type="ECO:0000313" key="6">
    <source>
        <dbReference type="Proteomes" id="UP000636709"/>
    </source>
</evidence>
<feature type="region of interest" description="SAW" evidence="3">
    <location>
        <begin position="364"/>
        <end position="440"/>
    </location>
</feature>
<dbReference type="Gramene" id="Dexi1A01G0008000.1">
    <property type="protein sequence ID" value="Dexi1A01G0008000.1:cds"/>
    <property type="gene ID" value="Dexi1A01G0008000"/>
</dbReference>
<keyword evidence="1" id="KW-0805">Transcription regulation</keyword>
<feature type="region of interest" description="Disordered" evidence="4">
    <location>
        <begin position="85"/>
        <end position="125"/>
    </location>
</feature>
<proteinExistence type="inferred from homology"/>
<dbReference type="OrthoDB" id="1882904at2759"/>
<protein>
    <submittedName>
        <fullName evidence="5">Uncharacterized protein</fullName>
    </submittedName>
</protein>
<feature type="compositionally biased region" description="Pro residues" evidence="4">
    <location>
        <begin position="113"/>
        <end position="125"/>
    </location>
</feature>
<dbReference type="PROSITE" id="PS50985">
    <property type="entry name" value="GRAS"/>
    <property type="match status" value="1"/>
</dbReference>
<keyword evidence="2" id="KW-0804">Transcription</keyword>
<evidence type="ECO:0000256" key="4">
    <source>
        <dbReference type="SAM" id="MobiDB-lite"/>
    </source>
</evidence>
<gene>
    <name evidence="5" type="ORF">HU200_006224</name>
</gene>
<reference evidence="5" key="1">
    <citation type="submission" date="2020-07" db="EMBL/GenBank/DDBJ databases">
        <title>Genome sequence and genetic diversity analysis of an under-domesticated orphan crop, white fonio (Digitaria exilis).</title>
        <authorList>
            <person name="Bennetzen J.L."/>
            <person name="Chen S."/>
            <person name="Ma X."/>
            <person name="Wang X."/>
            <person name="Yssel A.E.J."/>
            <person name="Chaluvadi S.R."/>
            <person name="Johnson M."/>
            <person name="Gangashetty P."/>
            <person name="Hamidou F."/>
            <person name="Sanogo M.D."/>
            <person name="Zwaenepoel A."/>
            <person name="Wallace J."/>
            <person name="Van De Peer Y."/>
            <person name="Van Deynze A."/>
        </authorList>
    </citation>
    <scope>NUCLEOTIDE SEQUENCE</scope>
    <source>
        <tissue evidence="5">Leaves</tissue>
    </source>
</reference>
<dbReference type="EMBL" id="JACEFO010000430">
    <property type="protein sequence ID" value="KAF8769629.1"/>
    <property type="molecule type" value="Genomic_DNA"/>
</dbReference>
<comment type="caution">
    <text evidence="3">Lacks conserved residue(s) required for the propagation of feature annotation.</text>
</comment>
<evidence type="ECO:0000256" key="3">
    <source>
        <dbReference type="PROSITE-ProRule" id="PRU01191"/>
    </source>
</evidence>
<comment type="similarity">
    <text evidence="3">Belongs to the GRAS family.</text>
</comment>
<name>A0A835FRK9_9POAL</name>
<keyword evidence="6" id="KW-1185">Reference proteome</keyword>
<feature type="short sequence motif" description="VHIID" evidence="3">
    <location>
        <begin position="166"/>
        <end position="170"/>
    </location>
</feature>
<comment type="caution">
    <text evidence="5">The sequence shown here is derived from an EMBL/GenBank/DDBJ whole genome shotgun (WGS) entry which is preliminary data.</text>
</comment>
<dbReference type="PANTHER" id="PTHR31636">
    <property type="entry name" value="OSJNBA0084A10.13 PROTEIN-RELATED"/>
    <property type="match status" value="1"/>
</dbReference>
<accession>A0A835FRK9</accession>
<evidence type="ECO:0000256" key="2">
    <source>
        <dbReference type="ARBA" id="ARBA00023163"/>
    </source>
</evidence>
<dbReference type="AlphaFoldDB" id="A0A835FRK9"/>
<sequence>MLGAPRHDAAAAAAHAQHHDAASSSAAGAAPSSPRRLVLACAALLHRGDVAGARRAAADALSASDPRGDASDRLAHHFARALARRIDHDDDDHPPLASVREEETAAATARPPASSPAPASPIPPPPPSATAYLAYNQIAPFLRFAHLTANQAILDATSSGGARRRLHIVDLDAAHGVQWPPLLQAIAALADPPPEVRITGAGPNLDVLLRTGDRLTSFATSLNLPFRFHPLVLPSTSHFAAVPAAYPAAGLELHPDETLAVNCVLFLHKLGGGDGEVAAFLSWVKSMNPTVVTLAEKEATTSIGTGARDDKSPEEDNLHRRVAEAMEYYAAVFDALEATVPPGSGERLAVEREVLGKEIDDAVVGRGGGAGRAGRGFESWAAAARAAGLSPRPLSAFAVAQARLLLRLHYPSEGYVAEEARGACFLGWQTWPLMSVSSWQ</sequence>
<feature type="compositionally biased region" description="Basic and acidic residues" evidence="4">
    <location>
        <begin position="85"/>
        <end position="103"/>
    </location>
</feature>